<dbReference type="EMBL" id="MK072333">
    <property type="protein sequence ID" value="AYV82012.1"/>
    <property type="molecule type" value="Genomic_DNA"/>
</dbReference>
<reference evidence="1" key="1">
    <citation type="submission" date="2018-10" db="EMBL/GenBank/DDBJ databases">
        <title>Hidden diversity of soil giant viruses.</title>
        <authorList>
            <person name="Schulz F."/>
            <person name="Alteio L."/>
            <person name="Goudeau D."/>
            <person name="Ryan E.M."/>
            <person name="Malmstrom R.R."/>
            <person name="Blanchard J."/>
            <person name="Woyke T."/>
        </authorList>
    </citation>
    <scope>NUCLEOTIDE SEQUENCE</scope>
    <source>
        <strain evidence="1">HOV1</strain>
    </source>
</reference>
<proteinExistence type="predicted"/>
<gene>
    <name evidence="1" type="ORF">Homavirus2_16</name>
</gene>
<evidence type="ECO:0000313" key="1">
    <source>
        <dbReference type="EMBL" id="AYV82012.1"/>
    </source>
</evidence>
<accession>A0A3G5A4H6</accession>
<organism evidence="1">
    <name type="scientific">Homavirus sp</name>
    <dbReference type="NCBI Taxonomy" id="2487769"/>
    <lineage>
        <taxon>Viruses</taxon>
        <taxon>Varidnaviria</taxon>
        <taxon>Bamfordvirae</taxon>
        <taxon>Nucleocytoviricota</taxon>
        <taxon>Megaviricetes</taxon>
        <taxon>Imitervirales</taxon>
        <taxon>Mimiviridae</taxon>
        <taxon>Klosneuvirinae</taxon>
    </lineage>
</organism>
<sequence>MTTQIFEEISNMTPSEQHKLLLHMIKSYNFGGEGSMFHFCESCHCKDFERGGWGTSNYQFDCCDRCTKEYCDNCIETKNVVVSIDENTIRCIDCVQTE</sequence>
<name>A0A3G5A4H6_9VIRU</name>
<protein>
    <submittedName>
        <fullName evidence="1">Uncharacterized protein</fullName>
    </submittedName>
</protein>